<reference evidence="1" key="1">
    <citation type="journal article" date="2014" name="Int. J. Syst. Evol. Microbiol.">
        <title>Complete genome sequence of Corynebacterium casei LMG S-19264T (=DSM 44701T), isolated from a smear-ripened cheese.</title>
        <authorList>
            <consortium name="US DOE Joint Genome Institute (JGI-PGF)"/>
            <person name="Walter F."/>
            <person name="Albersmeier A."/>
            <person name="Kalinowski J."/>
            <person name="Ruckert C."/>
        </authorList>
    </citation>
    <scope>NUCLEOTIDE SEQUENCE</scope>
    <source>
        <strain evidence="1">JCM 4434</strain>
    </source>
</reference>
<protein>
    <submittedName>
        <fullName evidence="1">Uncharacterized protein</fullName>
    </submittedName>
</protein>
<dbReference type="Proteomes" id="UP000610124">
    <property type="component" value="Unassembled WGS sequence"/>
</dbReference>
<dbReference type="InterPro" id="IPR036291">
    <property type="entry name" value="NAD(P)-bd_dom_sf"/>
</dbReference>
<reference evidence="1" key="2">
    <citation type="submission" date="2020-09" db="EMBL/GenBank/DDBJ databases">
        <authorList>
            <person name="Sun Q."/>
            <person name="Ohkuma M."/>
        </authorList>
    </citation>
    <scope>NUCLEOTIDE SEQUENCE</scope>
    <source>
        <strain evidence="1">JCM 4434</strain>
    </source>
</reference>
<evidence type="ECO:0000313" key="2">
    <source>
        <dbReference type="Proteomes" id="UP000610124"/>
    </source>
</evidence>
<proteinExistence type="predicted"/>
<comment type="caution">
    <text evidence="1">The sequence shown here is derived from an EMBL/GenBank/DDBJ whole genome shotgun (WGS) entry which is preliminary data.</text>
</comment>
<dbReference type="AlphaFoldDB" id="A0A8H9LPE9"/>
<accession>A0A8H9LPE9</accession>
<dbReference type="SUPFAM" id="SSF51735">
    <property type="entry name" value="NAD(P)-binding Rossmann-fold domains"/>
    <property type="match status" value="1"/>
</dbReference>
<name>A0A8H9LPE9_KITAU</name>
<evidence type="ECO:0000313" key="1">
    <source>
        <dbReference type="EMBL" id="GGU73167.1"/>
    </source>
</evidence>
<sequence>MPPAPRAVPFGTDLATEVRQGTALLDAAAATGVGHVVFTSATNADRSTAALYAESEDGP</sequence>
<dbReference type="Gene3D" id="3.40.50.720">
    <property type="entry name" value="NAD(P)-binding Rossmann-like Domain"/>
    <property type="match status" value="1"/>
</dbReference>
<gene>
    <name evidence="1" type="ORF">GCM10010502_25970</name>
</gene>
<dbReference type="EMBL" id="BMUB01000005">
    <property type="protein sequence ID" value="GGU73167.1"/>
    <property type="molecule type" value="Genomic_DNA"/>
</dbReference>
<organism evidence="1 2">
    <name type="scientific">Kitasatospora aureofaciens</name>
    <name type="common">Streptomyces aureofaciens</name>
    <dbReference type="NCBI Taxonomy" id="1894"/>
    <lineage>
        <taxon>Bacteria</taxon>
        <taxon>Bacillati</taxon>
        <taxon>Actinomycetota</taxon>
        <taxon>Actinomycetes</taxon>
        <taxon>Kitasatosporales</taxon>
        <taxon>Streptomycetaceae</taxon>
        <taxon>Kitasatospora</taxon>
    </lineage>
</organism>